<keyword evidence="1 4" id="KW-0808">Transferase</keyword>
<dbReference type="GO" id="GO:0003676">
    <property type="term" value="F:nucleic acid binding"/>
    <property type="evidence" value="ECO:0007669"/>
    <property type="project" value="InterPro"/>
</dbReference>
<evidence type="ECO:0000256" key="1">
    <source>
        <dbReference type="ARBA" id="ARBA00022603"/>
    </source>
</evidence>
<sequence length="254" mass="26975">MTSPWDDAGGLTRDAFLGGRLRLDQPRRGYRAGIDPVLLAAFVPARAGDSVLELGCGGGAALLCLGARVGGLDLTGVEIQPHYAELARGNAALNGIAARIVTADLRALPPDLRQRRFDHVIANPPFFDRRQGTAARDSGRDTALAGDTPLADWIAAGSRRLAPRGWMTVIQRADRLADLLTPMAGDLGSIVVRPLCPRAGRDATLVVVQGRKGGRAPLRLAAPLILHYGPTHGQDAEDYTPKVYSALRCGEKLP</sequence>
<dbReference type="GO" id="GO:0008168">
    <property type="term" value="F:methyltransferase activity"/>
    <property type="evidence" value="ECO:0007669"/>
    <property type="project" value="UniProtKB-KW"/>
</dbReference>
<evidence type="ECO:0000256" key="2">
    <source>
        <dbReference type="ARBA" id="ARBA00022691"/>
    </source>
</evidence>
<dbReference type="Gene3D" id="3.40.50.150">
    <property type="entry name" value="Vaccinia Virus protein VP39"/>
    <property type="match status" value="1"/>
</dbReference>
<dbReference type="AlphaFoldDB" id="K2HMR8"/>
<evidence type="ECO:0000313" key="4">
    <source>
        <dbReference type="EMBL" id="EKE44124.1"/>
    </source>
</evidence>
<feature type="domain" description="Methyltransferase small" evidence="3">
    <location>
        <begin position="38"/>
        <end position="131"/>
    </location>
</feature>
<dbReference type="InterPro" id="IPR029063">
    <property type="entry name" value="SAM-dependent_MTases_sf"/>
</dbReference>
<organism evidence="4 5">
    <name type="scientific">Oceaniovalibus guishaninsula JLT2003</name>
    <dbReference type="NCBI Taxonomy" id="1231392"/>
    <lineage>
        <taxon>Bacteria</taxon>
        <taxon>Pseudomonadati</taxon>
        <taxon>Pseudomonadota</taxon>
        <taxon>Alphaproteobacteria</taxon>
        <taxon>Rhodobacterales</taxon>
        <taxon>Roseobacteraceae</taxon>
        <taxon>Oceaniovalibus</taxon>
    </lineage>
</organism>
<name>K2HMR8_9RHOB</name>
<dbReference type="PROSITE" id="PS00092">
    <property type="entry name" value="N6_MTASE"/>
    <property type="match status" value="1"/>
</dbReference>
<comment type="caution">
    <text evidence="4">The sequence shown here is derived from an EMBL/GenBank/DDBJ whole genome shotgun (WGS) entry which is preliminary data.</text>
</comment>
<keyword evidence="5" id="KW-1185">Reference proteome</keyword>
<dbReference type="PATRIC" id="fig|1231392.3.peg.1646"/>
<dbReference type="EMBL" id="AMGO01000036">
    <property type="protein sequence ID" value="EKE44124.1"/>
    <property type="molecule type" value="Genomic_DNA"/>
</dbReference>
<dbReference type="STRING" id="1231392.OCGS_1640"/>
<dbReference type="CDD" id="cd02440">
    <property type="entry name" value="AdoMet_MTases"/>
    <property type="match status" value="1"/>
</dbReference>
<accession>K2HMR8</accession>
<dbReference type="InterPro" id="IPR002052">
    <property type="entry name" value="DNA_methylase_N6_adenine_CS"/>
</dbReference>
<dbReference type="GO" id="GO:0032259">
    <property type="term" value="P:methylation"/>
    <property type="evidence" value="ECO:0007669"/>
    <property type="project" value="UniProtKB-KW"/>
</dbReference>
<dbReference type="eggNOG" id="COG4123">
    <property type="taxonomic scope" value="Bacteria"/>
</dbReference>
<keyword evidence="2" id="KW-0949">S-adenosyl-L-methionine</keyword>
<dbReference type="PANTHER" id="PTHR47739">
    <property type="entry name" value="TRNA1(VAL) (ADENINE(37)-N6)-METHYLTRANSFERASE"/>
    <property type="match status" value="1"/>
</dbReference>
<dbReference type="Pfam" id="PF05175">
    <property type="entry name" value="MTS"/>
    <property type="match status" value="1"/>
</dbReference>
<reference evidence="4 5" key="1">
    <citation type="journal article" date="2012" name="J. Bacteriol.">
        <title>Draft Genome Sequence of Oceaniovalibus guishaninsula JLT2003T.</title>
        <authorList>
            <person name="Tang K."/>
            <person name="Liu K."/>
            <person name="Jiao N."/>
        </authorList>
    </citation>
    <scope>NUCLEOTIDE SEQUENCE [LARGE SCALE GENOMIC DNA]</scope>
    <source>
        <strain evidence="4 5">JLT2003</strain>
    </source>
</reference>
<dbReference type="SUPFAM" id="SSF53335">
    <property type="entry name" value="S-adenosyl-L-methionine-dependent methyltransferases"/>
    <property type="match status" value="1"/>
</dbReference>
<gene>
    <name evidence="4" type="ORF">OCGS_1640</name>
</gene>
<protein>
    <submittedName>
        <fullName evidence="4">N-6 Adenine-specific DNA methylase</fullName>
    </submittedName>
</protein>
<evidence type="ECO:0000259" key="3">
    <source>
        <dbReference type="Pfam" id="PF05175"/>
    </source>
</evidence>
<dbReference type="PANTHER" id="PTHR47739:SF1">
    <property type="entry name" value="TRNA1(VAL) (ADENINE(37)-N6)-METHYLTRANSFERASE"/>
    <property type="match status" value="1"/>
</dbReference>
<dbReference type="RefSeq" id="WP_007426792.1">
    <property type="nucleotide sequence ID" value="NZ_AMGO01000036.1"/>
</dbReference>
<evidence type="ECO:0000313" key="5">
    <source>
        <dbReference type="Proteomes" id="UP000006765"/>
    </source>
</evidence>
<proteinExistence type="predicted"/>
<dbReference type="OrthoDB" id="5489421at2"/>
<keyword evidence="1 4" id="KW-0489">Methyltransferase</keyword>
<dbReference type="InterPro" id="IPR050210">
    <property type="entry name" value="tRNA_Adenine-N(6)_MTase"/>
</dbReference>
<dbReference type="InterPro" id="IPR007848">
    <property type="entry name" value="Small_mtfrase_dom"/>
</dbReference>
<dbReference type="Proteomes" id="UP000006765">
    <property type="component" value="Unassembled WGS sequence"/>
</dbReference>